<comment type="caution">
    <text evidence="7">The sequence shown here is derived from an EMBL/GenBank/DDBJ whole genome shotgun (WGS) entry which is preliminary data.</text>
</comment>
<dbReference type="InterPro" id="IPR001123">
    <property type="entry name" value="LeuE-type"/>
</dbReference>
<feature type="transmembrane region" description="Helical" evidence="6">
    <location>
        <begin position="149"/>
        <end position="175"/>
    </location>
</feature>
<evidence type="ECO:0000256" key="5">
    <source>
        <dbReference type="ARBA" id="ARBA00023136"/>
    </source>
</evidence>
<protein>
    <submittedName>
        <fullName evidence="7">LysE family translocator</fullName>
    </submittedName>
</protein>
<evidence type="ECO:0000256" key="6">
    <source>
        <dbReference type="SAM" id="Phobius"/>
    </source>
</evidence>
<keyword evidence="4 6" id="KW-1133">Transmembrane helix</keyword>
<keyword evidence="3 6" id="KW-0812">Transmembrane</keyword>
<evidence type="ECO:0000256" key="2">
    <source>
        <dbReference type="ARBA" id="ARBA00022475"/>
    </source>
</evidence>
<name>A0AA41BY48_9GAMM</name>
<gene>
    <name evidence="7" type="ORF">ITX54_19145</name>
</gene>
<evidence type="ECO:0000313" key="7">
    <source>
        <dbReference type="EMBL" id="MBF6638787.1"/>
    </source>
</evidence>
<dbReference type="GO" id="GO:0015171">
    <property type="term" value="F:amino acid transmembrane transporter activity"/>
    <property type="evidence" value="ECO:0007669"/>
    <property type="project" value="TreeGrafter"/>
</dbReference>
<dbReference type="RefSeq" id="WP_055783732.1">
    <property type="nucleotide sequence ID" value="NZ_JADMKS010000008.1"/>
</dbReference>
<reference evidence="7" key="1">
    <citation type="submission" date="2020-11" db="EMBL/GenBank/DDBJ databases">
        <authorList>
            <person name="Lee S.D."/>
        </authorList>
    </citation>
    <scope>NUCLEOTIDE SEQUENCE</scope>
    <source>
        <strain evidence="7">SAP-2</strain>
    </source>
</reference>
<evidence type="ECO:0000256" key="3">
    <source>
        <dbReference type="ARBA" id="ARBA00022692"/>
    </source>
</evidence>
<dbReference type="AlphaFoldDB" id="A0AA41BY48"/>
<feature type="transmembrane region" description="Helical" evidence="6">
    <location>
        <begin position="72"/>
        <end position="93"/>
    </location>
</feature>
<evidence type="ECO:0000256" key="1">
    <source>
        <dbReference type="ARBA" id="ARBA00004651"/>
    </source>
</evidence>
<proteinExistence type="predicted"/>
<evidence type="ECO:0000313" key="8">
    <source>
        <dbReference type="Proteomes" id="UP000705283"/>
    </source>
</evidence>
<dbReference type="PANTHER" id="PTHR30086:SF19">
    <property type="entry name" value="THREONINE EFFLUX PROTEIN"/>
    <property type="match status" value="1"/>
</dbReference>
<keyword evidence="2" id="KW-1003">Cell membrane</keyword>
<dbReference type="PANTHER" id="PTHR30086">
    <property type="entry name" value="ARGININE EXPORTER PROTEIN ARGO"/>
    <property type="match status" value="1"/>
</dbReference>
<evidence type="ECO:0000256" key="4">
    <source>
        <dbReference type="ARBA" id="ARBA00022989"/>
    </source>
</evidence>
<dbReference type="GO" id="GO:0005886">
    <property type="term" value="C:plasma membrane"/>
    <property type="evidence" value="ECO:0007669"/>
    <property type="project" value="UniProtKB-SubCell"/>
</dbReference>
<comment type="subcellular location">
    <subcellularLocation>
        <location evidence="1">Cell membrane</location>
        <topology evidence="1">Multi-pass membrane protein</topology>
    </subcellularLocation>
</comment>
<dbReference type="Pfam" id="PF01810">
    <property type="entry name" value="LysE"/>
    <property type="match status" value="1"/>
</dbReference>
<feature type="transmembrane region" description="Helical" evidence="6">
    <location>
        <begin position="41"/>
        <end position="66"/>
    </location>
</feature>
<keyword evidence="5 6" id="KW-0472">Membrane</keyword>
<dbReference type="Proteomes" id="UP000705283">
    <property type="component" value="Unassembled WGS sequence"/>
</dbReference>
<reference evidence="7" key="2">
    <citation type="submission" date="2022-09" db="EMBL/GenBank/DDBJ databases">
        <title>Rouxiella aceris sp. nov., isolated from tree sap and emended description of the genus Rhouxiella.</title>
        <authorList>
            <person name="Kim I.S."/>
        </authorList>
    </citation>
    <scope>NUCLEOTIDE SEQUENCE</scope>
    <source>
        <strain evidence="7">SAP-2</strain>
    </source>
</reference>
<feature type="transmembrane region" description="Helical" evidence="6">
    <location>
        <begin position="114"/>
        <end position="137"/>
    </location>
</feature>
<feature type="transmembrane region" description="Helical" evidence="6">
    <location>
        <begin position="187"/>
        <end position="208"/>
    </location>
</feature>
<organism evidence="7 8">
    <name type="scientific">Rouxiella silvae</name>
    <dbReference type="NCBI Taxonomy" id="1646373"/>
    <lineage>
        <taxon>Bacteria</taxon>
        <taxon>Pseudomonadati</taxon>
        <taxon>Pseudomonadota</taxon>
        <taxon>Gammaproteobacteria</taxon>
        <taxon>Enterobacterales</taxon>
        <taxon>Yersiniaceae</taxon>
        <taxon>Rouxiella</taxon>
    </lineage>
</organism>
<dbReference type="EMBL" id="JADMKS010000008">
    <property type="protein sequence ID" value="MBF6638787.1"/>
    <property type="molecule type" value="Genomic_DNA"/>
</dbReference>
<accession>A0AA41BY48</accession>
<feature type="transmembrane region" description="Helical" evidence="6">
    <location>
        <begin position="6"/>
        <end position="29"/>
    </location>
</feature>
<sequence length="209" mass="22207">MTGLSAFLAGMLIYIVGTATPGPGNLSIANAAMNYGRRAGFTLAAGVISGSLCWGIMTGFGMSALLTSSGRFIFWLKIVGACYLLWLGCKAIRSAVVNKPVSARKQDTSSTSTLGFYLQGLGIHLTNPKAVLTWFTVTSVGLSATTPSWGVFLLIGGCALTGMMIFCVYALAFSARSAEAFFLRTRRYFDLICAGFYLLFAGGFIISLY</sequence>